<feature type="signal peptide" evidence="3">
    <location>
        <begin position="1"/>
        <end position="18"/>
    </location>
</feature>
<dbReference type="AlphaFoldDB" id="A0A2T7NZT4"/>
<evidence type="ECO:0000259" key="4">
    <source>
        <dbReference type="Pfam" id="PF00561"/>
    </source>
</evidence>
<feature type="domain" description="AB hydrolase-1" evidence="4">
    <location>
        <begin position="84"/>
        <end position="340"/>
    </location>
</feature>
<keyword evidence="1" id="KW-0378">Hydrolase</keyword>
<feature type="chain" id="PRO_5015506714" description="AB hydrolase-1 domain-containing protein" evidence="3">
    <location>
        <begin position="19"/>
        <end position="356"/>
    </location>
</feature>
<accession>A0A2T7NZT4</accession>
<dbReference type="Gene3D" id="3.40.50.1820">
    <property type="entry name" value="alpha/beta hydrolase"/>
    <property type="match status" value="1"/>
</dbReference>
<dbReference type="PRINTS" id="PR00412">
    <property type="entry name" value="EPOXHYDRLASE"/>
</dbReference>
<gene>
    <name evidence="5" type="ORF">C0Q70_14353</name>
</gene>
<comment type="caution">
    <text evidence="5">The sequence shown here is derived from an EMBL/GenBank/DDBJ whole genome shotgun (WGS) entry which is preliminary data.</text>
</comment>
<dbReference type="Pfam" id="PF00561">
    <property type="entry name" value="Abhydrolase_1"/>
    <property type="match status" value="1"/>
</dbReference>
<dbReference type="EMBL" id="PZQS01000008">
    <property type="protein sequence ID" value="PVD26675.1"/>
    <property type="molecule type" value="Genomic_DNA"/>
</dbReference>
<evidence type="ECO:0000256" key="3">
    <source>
        <dbReference type="SAM" id="SignalP"/>
    </source>
</evidence>
<dbReference type="PANTHER" id="PTHR43329">
    <property type="entry name" value="EPOXIDE HYDROLASE"/>
    <property type="match status" value="1"/>
</dbReference>
<evidence type="ECO:0000256" key="2">
    <source>
        <dbReference type="ARBA" id="ARBA00038334"/>
    </source>
</evidence>
<dbReference type="OrthoDB" id="408373at2759"/>
<dbReference type="Proteomes" id="UP000245119">
    <property type="component" value="Linkage Group LG8"/>
</dbReference>
<dbReference type="InterPro" id="IPR000639">
    <property type="entry name" value="Epox_hydrolase-like"/>
</dbReference>
<evidence type="ECO:0000313" key="5">
    <source>
        <dbReference type="EMBL" id="PVD26675.1"/>
    </source>
</evidence>
<name>A0A2T7NZT4_POMCA</name>
<reference evidence="5 6" key="1">
    <citation type="submission" date="2018-04" db="EMBL/GenBank/DDBJ databases">
        <title>The genome of golden apple snail Pomacea canaliculata provides insight into stress tolerance and invasive adaptation.</title>
        <authorList>
            <person name="Liu C."/>
            <person name="Liu B."/>
            <person name="Ren Y."/>
            <person name="Zhang Y."/>
            <person name="Wang H."/>
            <person name="Li S."/>
            <person name="Jiang F."/>
            <person name="Yin L."/>
            <person name="Zhang G."/>
            <person name="Qian W."/>
            <person name="Fan W."/>
        </authorList>
    </citation>
    <scope>NUCLEOTIDE SEQUENCE [LARGE SCALE GENOMIC DNA]</scope>
    <source>
        <strain evidence="5">SZHN2017</strain>
        <tissue evidence="5">Muscle</tissue>
    </source>
</reference>
<keyword evidence="3" id="KW-0732">Signal</keyword>
<evidence type="ECO:0000313" key="6">
    <source>
        <dbReference type="Proteomes" id="UP000245119"/>
    </source>
</evidence>
<dbReference type="InterPro" id="IPR000073">
    <property type="entry name" value="AB_hydrolase_1"/>
</dbReference>
<organism evidence="5 6">
    <name type="scientific">Pomacea canaliculata</name>
    <name type="common">Golden apple snail</name>
    <dbReference type="NCBI Taxonomy" id="400727"/>
    <lineage>
        <taxon>Eukaryota</taxon>
        <taxon>Metazoa</taxon>
        <taxon>Spiralia</taxon>
        <taxon>Lophotrochozoa</taxon>
        <taxon>Mollusca</taxon>
        <taxon>Gastropoda</taxon>
        <taxon>Caenogastropoda</taxon>
        <taxon>Architaenioglossa</taxon>
        <taxon>Ampullarioidea</taxon>
        <taxon>Ampullariidae</taxon>
        <taxon>Pomacea</taxon>
    </lineage>
</organism>
<protein>
    <recommendedName>
        <fullName evidence="4">AB hydrolase-1 domain-containing protein</fullName>
    </recommendedName>
</protein>
<dbReference type="GO" id="GO:0004301">
    <property type="term" value="F:epoxide hydrolase activity"/>
    <property type="evidence" value="ECO:0007669"/>
    <property type="project" value="UniProtKB-ARBA"/>
</dbReference>
<dbReference type="STRING" id="400727.A0A2T7NZT4"/>
<keyword evidence="6" id="KW-1185">Reference proteome</keyword>
<dbReference type="PRINTS" id="PR00111">
    <property type="entry name" value="ABHYDROLASE"/>
</dbReference>
<comment type="similarity">
    <text evidence="2">Belongs to the AB hydrolase superfamily. Epoxide hydrolase family.</text>
</comment>
<dbReference type="SUPFAM" id="SSF53474">
    <property type="entry name" value="alpha/beta-Hydrolases"/>
    <property type="match status" value="1"/>
</dbReference>
<sequence length="356" mass="40829">MLGSFIGLLALCKIVIDCVKVGPSKVFSQQKRNKPPACLEDSSLGTHGYAHLEVRNFVSRIKASFVITQDIRMHYVSNGSEDKPLMLLVHGFPEFWYSWRYQLKEFKDRYRVVAVDLRGYNETDKPSGISSYKTAKLATDLKQLITALGYSDCVLVGHDWGGAVCWAFAEKFPDLVNHLIILNCPNIKAFRKHVRSSLKQVKMSWYMYFFQLPFLPELMFKLQDYAILDQLFRSKHSGVRSDRMSDEDIEAYKYTFSRKSCSGLTGPINFYRAAFEVERRPPDQSGSRSKGISVPTLVLWGTEDAALDNRLAEMSCEVCTGKVVLRYIEGASHWVQMDRPDLVNKYMREFLTESEK</sequence>
<proteinExistence type="inferred from homology"/>
<dbReference type="InterPro" id="IPR029058">
    <property type="entry name" value="AB_hydrolase_fold"/>
</dbReference>
<evidence type="ECO:0000256" key="1">
    <source>
        <dbReference type="ARBA" id="ARBA00022801"/>
    </source>
</evidence>